<feature type="signal peptide" evidence="1">
    <location>
        <begin position="1"/>
        <end position="27"/>
    </location>
</feature>
<keyword evidence="1" id="KW-0732">Signal</keyword>
<dbReference type="EMBL" id="JAGKQM010000015">
    <property type="protein sequence ID" value="KAH0880439.1"/>
    <property type="molecule type" value="Genomic_DNA"/>
</dbReference>
<comment type="caution">
    <text evidence="2">The sequence shown here is derived from an EMBL/GenBank/DDBJ whole genome shotgun (WGS) entry which is preliminary data.</text>
</comment>
<evidence type="ECO:0000313" key="3">
    <source>
        <dbReference type="Proteomes" id="UP000824890"/>
    </source>
</evidence>
<evidence type="ECO:0000313" key="2">
    <source>
        <dbReference type="EMBL" id="KAH0880439.1"/>
    </source>
</evidence>
<sequence>MPKGHNNVFLGFPKFLLLLVFLQLKVCVDICDFLHFGALHDCKSVMVFAAVGLPWYLQSGHFKQNPPTLVLPF</sequence>
<evidence type="ECO:0008006" key="4">
    <source>
        <dbReference type="Google" id="ProtNLM"/>
    </source>
</evidence>
<reference evidence="2 3" key="1">
    <citation type="submission" date="2021-05" db="EMBL/GenBank/DDBJ databases">
        <title>Genome Assembly of Synthetic Allotetraploid Brassica napus Reveals Homoeologous Exchanges between Subgenomes.</title>
        <authorList>
            <person name="Davis J.T."/>
        </authorList>
    </citation>
    <scope>NUCLEOTIDE SEQUENCE [LARGE SCALE GENOMIC DNA]</scope>
    <source>
        <strain evidence="3">cv. Da-Ae</strain>
        <tissue evidence="2">Seedling</tissue>
    </source>
</reference>
<proteinExistence type="predicted"/>
<name>A0ABQ7ZJM6_BRANA</name>
<gene>
    <name evidence="2" type="ORF">HID58_067833</name>
</gene>
<keyword evidence="3" id="KW-1185">Reference proteome</keyword>
<organism evidence="2 3">
    <name type="scientific">Brassica napus</name>
    <name type="common">Rape</name>
    <dbReference type="NCBI Taxonomy" id="3708"/>
    <lineage>
        <taxon>Eukaryota</taxon>
        <taxon>Viridiplantae</taxon>
        <taxon>Streptophyta</taxon>
        <taxon>Embryophyta</taxon>
        <taxon>Tracheophyta</taxon>
        <taxon>Spermatophyta</taxon>
        <taxon>Magnoliopsida</taxon>
        <taxon>eudicotyledons</taxon>
        <taxon>Gunneridae</taxon>
        <taxon>Pentapetalae</taxon>
        <taxon>rosids</taxon>
        <taxon>malvids</taxon>
        <taxon>Brassicales</taxon>
        <taxon>Brassicaceae</taxon>
        <taxon>Brassiceae</taxon>
        <taxon>Brassica</taxon>
    </lineage>
</organism>
<protein>
    <recommendedName>
        <fullName evidence="4">Secreted protein</fullName>
    </recommendedName>
</protein>
<feature type="chain" id="PRO_5046496669" description="Secreted protein" evidence="1">
    <location>
        <begin position="28"/>
        <end position="73"/>
    </location>
</feature>
<evidence type="ECO:0000256" key="1">
    <source>
        <dbReference type="SAM" id="SignalP"/>
    </source>
</evidence>
<dbReference type="Proteomes" id="UP000824890">
    <property type="component" value="Unassembled WGS sequence"/>
</dbReference>
<accession>A0ABQ7ZJM6</accession>